<dbReference type="PANTHER" id="PTHR10252">
    <property type="entry name" value="HISTONE-LIKE TRANSCRIPTION FACTOR CCAAT-RELATED"/>
    <property type="match status" value="1"/>
</dbReference>
<keyword evidence="2" id="KW-0539">Nucleus</keyword>
<protein>
    <recommendedName>
        <fullName evidence="4">Transcription factor CBF/NF-Y/archaeal histone domain-containing protein</fullName>
    </recommendedName>
</protein>
<evidence type="ECO:0000313" key="5">
    <source>
        <dbReference type="EMBL" id="ROW14515.1"/>
    </source>
</evidence>
<reference evidence="5 6" key="1">
    <citation type="submission" date="2015-09" db="EMBL/GenBank/DDBJ databases">
        <title>Host preference determinants of Valsa canker pathogens revealed by comparative genomics.</title>
        <authorList>
            <person name="Yin Z."/>
            <person name="Huang L."/>
        </authorList>
    </citation>
    <scope>NUCLEOTIDE SEQUENCE [LARGE SCALE GENOMIC DNA]</scope>
    <source>
        <strain evidence="5 6">SXYLt</strain>
    </source>
</reference>
<evidence type="ECO:0000256" key="3">
    <source>
        <dbReference type="SAM" id="MobiDB-lite"/>
    </source>
</evidence>
<name>A0A423XEK9_9PEZI</name>
<gene>
    <name evidence="5" type="ORF">VPNG_03154</name>
</gene>
<dbReference type="Proteomes" id="UP000285146">
    <property type="component" value="Unassembled WGS sequence"/>
</dbReference>
<dbReference type="CDD" id="cd23645">
    <property type="entry name" value="HFD_Dpb3-like"/>
    <property type="match status" value="1"/>
</dbReference>
<dbReference type="AlphaFoldDB" id="A0A423XEK9"/>
<dbReference type="InterPro" id="IPR009072">
    <property type="entry name" value="Histone-fold"/>
</dbReference>
<comment type="subcellular location">
    <subcellularLocation>
        <location evidence="1">Nucleus</location>
    </subcellularLocation>
</comment>
<dbReference type="InterPro" id="IPR050568">
    <property type="entry name" value="Transcr_DNA_Rep_Reg"/>
</dbReference>
<accession>A0A423XEK9</accession>
<dbReference type="GO" id="GO:0046982">
    <property type="term" value="F:protein heterodimerization activity"/>
    <property type="evidence" value="ECO:0007669"/>
    <property type="project" value="InterPro"/>
</dbReference>
<keyword evidence="6" id="KW-1185">Reference proteome</keyword>
<dbReference type="OrthoDB" id="636685at2759"/>
<feature type="region of interest" description="Disordered" evidence="3">
    <location>
        <begin position="109"/>
        <end position="172"/>
    </location>
</feature>
<evidence type="ECO:0000259" key="4">
    <source>
        <dbReference type="Pfam" id="PF00808"/>
    </source>
</evidence>
<dbReference type="InParanoid" id="A0A423XEK9"/>
<dbReference type="Pfam" id="PF00808">
    <property type="entry name" value="CBFD_NFYB_HMF"/>
    <property type="match status" value="1"/>
</dbReference>
<evidence type="ECO:0000256" key="2">
    <source>
        <dbReference type="ARBA" id="ARBA00023242"/>
    </source>
</evidence>
<dbReference type="PANTHER" id="PTHR10252:SF54">
    <property type="entry name" value="CHROMATIN ACCESSIBILITY COMPLEX PROTEIN 1"/>
    <property type="match status" value="1"/>
</dbReference>
<dbReference type="GO" id="GO:0006261">
    <property type="term" value="P:DNA-templated DNA replication"/>
    <property type="evidence" value="ECO:0007669"/>
    <property type="project" value="TreeGrafter"/>
</dbReference>
<dbReference type="FunCoup" id="A0A423XEK9">
    <property type="interactions" value="206"/>
</dbReference>
<comment type="caution">
    <text evidence="5">The sequence shown here is derived from an EMBL/GenBank/DDBJ whole genome shotgun (WGS) entry which is preliminary data.</text>
</comment>
<evidence type="ECO:0000313" key="6">
    <source>
        <dbReference type="Proteomes" id="UP000285146"/>
    </source>
</evidence>
<dbReference type="GO" id="GO:0008623">
    <property type="term" value="C:CHRAC"/>
    <property type="evidence" value="ECO:0007669"/>
    <property type="project" value="TreeGrafter"/>
</dbReference>
<feature type="compositionally biased region" description="Basic and acidic residues" evidence="3">
    <location>
        <begin position="148"/>
        <end position="163"/>
    </location>
</feature>
<dbReference type="InterPro" id="IPR003958">
    <property type="entry name" value="CBFA_NFYB_domain"/>
</dbReference>
<evidence type="ECO:0000256" key="1">
    <source>
        <dbReference type="ARBA" id="ARBA00004123"/>
    </source>
</evidence>
<dbReference type="Gene3D" id="1.10.20.10">
    <property type="entry name" value="Histone, subunit A"/>
    <property type="match status" value="1"/>
</dbReference>
<dbReference type="STRING" id="1230097.A0A423XEK9"/>
<sequence>MPYNTTPIRPRKEVTGTVQLPLSRVKKIIAVDPDINICSNNAAFAITLATELFIQYLAEQGHNMAKLDRKPRRNVQYKDLSAAVVAKDNLEFLDDTIPKTQPYKEIKQKAAETRAKLQGGKTAGEPGDEAGLPNGKRQKSLNGFGVHDVVKKSDEAEVPRVDPTDGDVQMTG</sequence>
<proteinExistence type="predicted"/>
<dbReference type="EMBL" id="LKEB01000013">
    <property type="protein sequence ID" value="ROW14515.1"/>
    <property type="molecule type" value="Genomic_DNA"/>
</dbReference>
<dbReference type="SUPFAM" id="SSF47113">
    <property type="entry name" value="Histone-fold"/>
    <property type="match status" value="1"/>
</dbReference>
<feature type="domain" description="Transcription factor CBF/NF-Y/archaeal histone" evidence="4">
    <location>
        <begin position="19"/>
        <end position="84"/>
    </location>
</feature>
<organism evidence="5 6">
    <name type="scientific">Cytospora leucostoma</name>
    <dbReference type="NCBI Taxonomy" id="1230097"/>
    <lineage>
        <taxon>Eukaryota</taxon>
        <taxon>Fungi</taxon>
        <taxon>Dikarya</taxon>
        <taxon>Ascomycota</taxon>
        <taxon>Pezizomycotina</taxon>
        <taxon>Sordariomycetes</taxon>
        <taxon>Sordariomycetidae</taxon>
        <taxon>Diaporthales</taxon>
        <taxon>Cytosporaceae</taxon>
        <taxon>Cytospora</taxon>
    </lineage>
</organism>